<proteinExistence type="predicted"/>
<dbReference type="EMBL" id="CP022313">
    <property type="protein sequence ID" value="AXJ04858.1"/>
    <property type="molecule type" value="Genomic_DNA"/>
</dbReference>
<dbReference type="RefSeq" id="WP_115077700.1">
    <property type="nucleotide sequence ID" value="NZ_CP022313.1"/>
</dbReference>
<sequence>MNAALKLCQANFDAQLPPAVSEMSEDVTRTEWLFNAAEELSRGGDVKFQRRMHPVQGVSGKDFALAVDEHVNGRLAGCEIETASLGHLVIAAKRGQADKVAADELLGHSEHPLGMLGEIAEVLLKPLVEDALIAQAEDNEL</sequence>
<accession>A0A345UWK6</accession>
<dbReference type="Proteomes" id="UP000254535">
    <property type="component" value="Chromosome"/>
</dbReference>
<dbReference type="AlphaFoldDB" id="A0A345UWK6"/>
<organism evidence="1 2">
    <name type="scientific">Pseudomonas fluorescens</name>
    <dbReference type="NCBI Taxonomy" id="294"/>
    <lineage>
        <taxon>Bacteria</taxon>
        <taxon>Pseudomonadati</taxon>
        <taxon>Pseudomonadota</taxon>
        <taxon>Gammaproteobacteria</taxon>
        <taxon>Pseudomonadales</taxon>
        <taxon>Pseudomonadaceae</taxon>
        <taxon>Pseudomonas</taxon>
    </lineage>
</organism>
<name>A0A345UWK6_PSEFL</name>
<protein>
    <submittedName>
        <fullName evidence="1">Uncharacterized protein</fullName>
    </submittedName>
</protein>
<evidence type="ECO:0000313" key="2">
    <source>
        <dbReference type="Proteomes" id="UP000254535"/>
    </source>
</evidence>
<evidence type="ECO:0000313" key="1">
    <source>
        <dbReference type="EMBL" id="AXJ04858.1"/>
    </source>
</evidence>
<reference evidence="1 2" key="1">
    <citation type="submission" date="2017-07" db="EMBL/GenBank/DDBJ databases">
        <title>Genome sequence of Pseudomonas NEP1.</title>
        <authorList>
            <person name="Nascimento F.X."/>
        </authorList>
    </citation>
    <scope>NUCLEOTIDE SEQUENCE [LARGE SCALE GENOMIC DNA]</scope>
    <source>
        <strain evidence="1 2">NEP1</strain>
    </source>
</reference>
<gene>
    <name evidence="1" type="ORF">CFN16_12235</name>
</gene>